<dbReference type="EMBL" id="CM000128">
    <property type="protein sequence ID" value="EEC75335.1"/>
    <property type="molecule type" value="Genomic_DNA"/>
</dbReference>
<keyword evidence="2" id="KW-1185">Reference proteome</keyword>
<organism evidence="1 2">
    <name type="scientific">Oryza sativa subsp. indica</name>
    <name type="common">Rice</name>
    <dbReference type="NCBI Taxonomy" id="39946"/>
    <lineage>
        <taxon>Eukaryota</taxon>
        <taxon>Viridiplantae</taxon>
        <taxon>Streptophyta</taxon>
        <taxon>Embryophyta</taxon>
        <taxon>Tracheophyta</taxon>
        <taxon>Spermatophyta</taxon>
        <taxon>Magnoliopsida</taxon>
        <taxon>Liliopsida</taxon>
        <taxon>Poales</taxon>
        <taxon>Poaceae</taxon>
        <taxon>BOP clade</taxon>
        <taxon>Oryzoideae</taxon>
        <taxon>Oryzeae</taxon>
        <taxon>Oryzinae</taxon>
        <taxon>Oryza</taxon>
        <taxon>Oryza sativa</taxon>
    </lineage>
</organism>
<protein>
    <submittedName>
        <fullName evidence="1">Uncharacterized protein</fullName>
    </submittedName>
</protein>
<gene>
    <name evidence="1" type="ORF">OsI_11731</name>
</gene>
<evidence type="ECO:0000313" key="1">
    <source>
        <dbReference type="EMBL" id="EEC75335.1"/>
    </source>
</evidence>
<proteinExistence type="predicted"/>
<sequence>MPLCLSHSLHLTLPPSSPRCVALLSRTATASANEEAKAARFGDPDLLAGESSWPEQMTPERMTRSYMTTQGRWWLTRDDDNTSSSLLGFVASSMVLWASGSIVMDRVNPKETEMQHGDDFSLWIYTWKS</sequence>
<dbReference type="HOGENOM" id="CLU_1952383_0_0_1"/>
<name>B8AQ77_ORYSI</name>
<dbReference type="Gramene" id="BGIOSGA012708-TA">
    <property type="protein sequence ID" value="BGIOSGA012708-PA"/>
    <property type="gene ID" value="BGIOSGA012708"/>
</dbReference>
<dbReference type="AlphaFoldDB" id="B8AQ77"/>
<evidence type="ECO:0000313" key="2">
    <source>
        <dbReference type="Proteomes" id="UP000007015"/>
    </source>
</evidence>
<accession>B8AQ77</accession>
<dbReference type="Proteomes" id="UP000007015">
    <property type="component" value="Chromosome 3"/>
</dbReference>
<reference evidence="1 2" key="1">
    <citation type="journal article" date="2005" name="PLoS Biol.">
        <title>The genomes of Oryza sativa: a history of duplications.</title>
        <authorList>
            <person name="Yu J."/>
            <person name="Wang J."/>
            <person name="Lin W."/>
            <person name="Li S."/>
            <person name="Li H."/>
            <person name="Zhou J."/>
            <person name="Ni P."/>
            <person name="Dong W."/>
            <person name="Hu S."/>
            <person name="Zeng C."/>
            <person name="Zhang J."/>
            <person name="Zhang Y."/>
            <person name="Li R."/>
            <person name="Xu Z."/>
            <person name="Li S."/>
            <person name="Li X."/>
            <person name="Zheng H."/>
            <person name="Cong L."/>
            <person name="Lin L."/>
            <person name="Yin J."/>
            <person name="Geng J."/>
            <person name="Li G."/>
            <person name="Shi J."/>
            <person name="Liu J."/>
            <person name="Lv H."/>
            <person name="Li J."/>
            <person name="Wang J."/>
            <person name="Deng Y."/>
            <person name="Ran L."/>
            <person name="Shi X."/>
            <person name="Wang X."/>
            <person name="Wu Q."/>
            <person name="Li C."/>
            <person name="Ren X."/>
            <person name="Wang J."/>
            <person name="Wang X."/>
            <person name="Li D."/>
            <person name="Liu D."/>
            <person name="Zhang X."/>
            <person name="Ji Z."/>
            <person name="Zhao W."/>
            <person name="Sun Y."/>
            <person name="Zhang Z."/>
            <person name="Bao J."/>
            <person name="Han Y."/>
            <person name="Dong L."/>
            <person name="Ji J."/>
            <person name="Chen P."/>
            <person name="Wu S."/>
            <person name="Liu J."/>
            <person name="Xiao Y."/>
            <person name="Bu D."/>
            <person name="Tan J."/>
            <person name="Yang L."/>
            <person name="Ye C."/>
            <person name="Zhang J."/>
            <person name="Xu J."/>
            <person name="Zhou Y."/>
            <person name="Yu Y."/>
            <person name="Zhang B."/>
            <person name="Zhuang S."/>
            <person name="Wei H."/>
            <person name="Liu B."/>
            <person name="Lei M."/>
            <person name="Yu H."/>
            <person name="Li Y."/>
            <person name="Xu H."/>
            <person name="Wei S."/>
            <person name="He X."/>
            <person name="Fang L."/>
            <person name="Zhang Z."/>
            <person name="Zhang Y."/>
            <person name="Huang X."/>
            <person name="Su Z."/>
            <person name="Tong W."/>
            <person name="Li J."/>
            <person name="Tong Z."/>
            <person name="Li S."/>
            <person name="Ye J."/>
            <person name="Wang L."/>
            <person name="Fang L."/>
            <person name="Lei T."/>
            <person name="Chen C."/>
            <person name="Chen H."/>
            <person name="Xu Z."/>
            <person name="Li H."/>
            <person name="Huang H."/>
            <person name="Zhang F."/>
            <person name="Xu H."/>
            <person name="Li N."/>
            <person name="Zhao C."/>
            <person name="Li S."/>
            <person name="Dong L."/>
            <person name="Huang Y."/>
            <person name="Li L."/>
            <person name="Xi Y."/>
            <person name="Qi Q."/>
            <person name="Li W."/>
            <person name="Zhang B."/>
            <person name="Hu W."/>
            <person name="Zhang Y."/>
            <person name="Tian X."/>
            <person name="Jiao Y."/>
            <person name="Liang X."/>
            <person name="Jin J."/>
            <person name="Gao L."/>
            <person name="Zheng W."/>
            <person name="Hao B."/>
            <person name="Liu S."/>
            <person name="Wang W."/>
            <person name="Yuan L."/>
            <person name="Cao M."/>
            <person name="McDermott J."/>
            <person name="Samudrala R."/>
            <person name="Wang J."/>
            <person name="Wong G.K."/>
            <person name="Yang H."/>
        </authorList>
    </citation>
    <scope>NUCLEOTIDE SEQUENCE [LARGE SCALE GENOMIC DNA]</scope>
    <source>
        <strain evidence="2">cv. 93-11</strain>
    </source>
</reference>